<evidence type="ECO:0000313" key="2">
    <source>
        <dbReference type="EMBL" id="KAF7441047.1"/>
    </source>
</evidence>
<organism evidence="2 3">
    <name type="scientific">Pleurotus ostreatus</name>
    <name type="common">Oyster mushroom</name>
    <name type="synonym">White-rot fungus</name>
    <dbReference type="NCBI Taxonomy" id="5322"/>
    <lineage>
        <taxon>Eukaryota</taxon>
        <taxon>Fungi</taxon>
        <taxon>Dikarya</taxon>
        <taxon>Basidiomycota</taxon>
        <taxon>Agaricomycotina</taxon>
        <taxon>Agaricomycetes</taxon>
        <taxon>Agaricomycetidae</taxon>
        <taxon>Agaricales</taxon>
        <taxon>Pleurotineae</taxon>
        <taxon>Pleurotaceae</taxon>
        <taxon>Pleurotus</taxon>
    </lineage>
</organism>
<name>A0A8H7A6K1_PLEOS</name>
<sequence length="605" mass="66328">MGFGPSPPSLITVGWDTAALSSLSMADSQTYARQLLVKRHGYPLWIPEPFGHSPIYRTKGVRIGDVGYVTQDGGFQTLFNIRAPKGHPINRRGVPEGFQQVPLDAQDIGHVHFHRPNSAVVSTFHEERAFSAGASAVEPQTNVGAGAAMEYTWSSTEGAVLRLPDGASRINIHAKQTHFQQQAAKHAEAWYRFAVTEGFNISNGSLYLITGCDKTKSWMVGAFSSSSTTSGLQVKLRIGVAQGQASYSYSWTRYIPVTHRTGPLIDDTTAVCDLVDLGRDDELFAHASEDDIRRNAFPDPASFPGWFGKGEGKGKGKGKAKALEAHQSSNHEREGHDRESGDDPPPSSDNVSIEEVPGPCEYPHAKVAIVNDKDWMDLIDENDRLWPTNDELLLRFQSRHTPYCADGVVWPDDPRDKLDVVLQILREGVLQAHHYLPSYPAALEEAAEILADEANEALAADKVDEALEGAHEILSAYMANILHSFKVIKYIRSEHVTPVQANAVELWWLQSGKDSILPASVAASIADRAAARKQVDASRQEALVDVNNLIHLLFPACQTLVQALTRATDYLAYAKATGEAPYDDHALDVWVTQNGTIAEMSSPFF</sequence>
<feature type="region of interest" description="Disordered" evidence="1">
    <location>
        <begin position="303"/>
        <end position="359"/>
    </location>
</feature>
<dbReference type="OrthoDB" id="2662290at2759"/>
<keyword evidence="3" id="KW-1185">Reference proteome</keyword>
<gene>
    <name evidence="2" type="ORF">PC9H_001396</name>
</gene>
<proteinExistence type="predicted"/>
<accession>A0A8H7A6K1</accession>
<dbReference type="RefSeq" id="XP_036636891.1">
    <property type="nucleotide sequence ID" value="XM_036771046.1"/>
</dbReference>
<evidence type="ECO:0000313" key="3">
    <source>
        <dbReference type="Proteomes" id="UP000623687"/>
    </source>
</evidence>
<dbReference type="GeneID" id="59371237"/>
<feature type="compositionally biased region" description="Basic and acidic residues" evidence="1">
    <location>
        <begin position="321"/>
        <end position="341"/>
    </location>
</feature>
<dbReference type="EMBL" id="JACETU010000001">
    <property type="protein sequence ID" value="KAF7441047.1"/>
    <property type="molecule type" value="Genomic_DNA"/>
</dbReference>
<protein>
    <submittedName>
        <fullName evidence="2">Uncharacterized protein</fullName>
    </submittedName>
</protein>
<reference evidence="2" key="1">
    <citation type="submission" date="2019-07" db="EMBL/GenBank/DDBJ databases">
        <authorList>
            <person name="Palmer J.M."/>
        </authorList>
    </citation>
    <scope>NUCLEOTIDE SEQUENCE</scope>
    <source>
        <strain evidence="2">PC9</strain>
    </source>
</reference>
<comment type="caution">
    <text evidence="2">The sequence shown here is derived from an EMBL/GenBank/DDBJ whole genome shotgun (WGS) entry which is preliminary data.</text>
</comment>
<dbReference type="AlphaFoldDB" id="A0A8H7A6K1"/>
<dbReference type="VEuPathDB" id="FungiDB:PC9H_001396"/>
<dbReference type="Proteomes" id="UP000623687">
    <property type="component" value="Unassembled WGS sequence"/>
</dbReference>
<evidence type="ECO:0000256" key="1">
    <source>
        <dbReference type="SAM" id="MobiDB-lite"/>
    </source>
</evidence>